<comment type="similarity">
    <text evidence="10">Belongs to the Dus family. DusA subfamily.</text>
</comment>
<dbReference type="InterPro" id="IPR004653">
    <property type="entry name" value="DusA"/>
</dbReference>
<evidence type="ECO:0000256" key="3">
    <source>
        <dbReference type="ARBA" id="ARBA00022630"/>
    </source>
</evidence>
<feature type="binding site" evidence="10 13">
    <location>
        <position position="142"/>
    </location>
    <ligand>
        <name>FMN</name>
        <dbReference type="ChEBI" id="CHEBI:58210"/>
    </ligand>
</feature>
<feature type="site" description="Interacts with tRNA; defines subfamily-specific binding signature" evidence="10">
    <location>
        <position position="305"/>
    </location>
</feature>
<comment type="caution">
    <text evidence="10">Lacks conserved residue(s) required for the propagation of feature annotation.</text>
</comment>
<keyword evidence="8 10" id="KW-0560">Oxidoreductase</keyword>
<dbReference type="Pfam" id="PF01207">
    <property type="entry name" value="Dus"/>
    <property type="match status" value="1"/>
</dbReference>
<dbReference type="AlphaFoldDB" id="A0A969WC87"/>
<evidence type="ECO:0000256" key="13">
    <source>
        <dbReference type="PIRSR" id="PIRSR006621-2"/>
    </source>
</evidence>
<comment type="catalytic activity">
    <reaction evidence="10">
        <text>5,6-dihydrouridine(20) in tRNA + NAD(+) = uridine(20) in tRNA + NADH + H(+)</text>
        <dbReference type="Rhea" id="RHEA:53340"/>
        <dbReference type="Rhea" id="RHEA-COMP:13533"/>
        <dbReference type="Rhea" id="RHEA-COMP:13534"/>
        <dbReference type="ChEBI" id="CHEBI:15378"/>
        <dbReference type="ChEBI" id="CHEBI:57540"/>
        <dbReference type="ChEBI" id="CHEBI:57945"/>
        <dbReference type="ChEBI" id="CHEBI:65315"/>
        <dbReference type="ChEBI" id="CHEBI:74443"/>
        <dbReference type="EC" id="1.3.1.91"/>
    </reaction>
</comment>
<evidence type="ECO:0000313" key="15">
    <source>
        <dbReference type="EMBL" id="NKF24282.1"/>
    </source>
</evidence>
<accession>A0A969WC87</accession>
<dbReference type="InterPro" id="IPR013785">
    <property type="entry name" value="Aldolase_TIM"/>
</dbReference>
<evidence type="ECO:0000259" key="14">
    <source>
        <dbReference type="Pfam" id="PF01207"/>
    </source>
</evidence>
<feature type="binding site" evidence="10 13">
    <location>
        <begin position="236"/>
        <end position="237"/>
    </location>
    <ligand>
        <name>FMN</name>
        <dbReference type="ChEBI" id="CHEBI:58210"/>
    </ligand>
</feature>
<dbReference type="InterPro" id="IPR035587">
    <property type="entry name" value="DUS-like_FMN-bd"/>
</dbReference>
<evidence type="ECO:0000256" key="8">
    <source>
        <dbReference type="ARBA" id="ARBA00023002"/>
    </source>
</evidence>
<keyword evidence="6 10" id="KW-0521">NADP</keyword>
<comment type="catalytic activity">
    <reaction evidence="10">
        <text>5,6-dihydrouridine(20a) in tRNA + NAD(+) = uridine(20a) in tRNA + NADH + H(+)</text>
        <dbReference type="Rhea" id="RHEA:53348"/>
        <dbReference type="Rhea" id="RHEA-COMP:13535"/>
        <dbReference type="Rhea" id="RHEA-COMP:13536"/>
        <dbReference type="ChEBI" id="CHEBI:15378"/>
        <dbReference type="ChEBI" id="CHEBI:57540"/>
        <dbReference type="ChEBI" id="CHEBI:57945"/>
        <dbReference type="ChEBI" id="CHEBI:65315"/>
        <dbReference type="ChEBI" id="CHEBI:74443"/>
    </reaction>
</comment>
<keyword evidence="4 10" id="KW-0288">FMN</keyword>
<evidence type="ECO:0000256" key="10">
    <source>
        <dbReference type="HAMAP-Rule" id="MF_02041"/>
    </source>
</evidence>
<feature type="site" description="Interacts with tRNA; defines subfamily-specific binding signature" evidence="10">
    <location>
        <position position="302"/>
    </location>
</feature>
<dbReference type="NCBIfam" id="TIGR00742">
    <property type="entry name" value="yjbN"/>
    <property type="match status" value="1"/>
</dbReference>
<evidence type="ECO:0000256" key="1">
    <source>
        <dbReference type="ARBA" id="ARBA00001917"/>
    </source>
</evidence>
<evidence type="ECO:0000256" key="7">
    <source>
        <dbReference type="ARBA" id="ARBA00022884"/>
    </source>
</evidence>
<evidence type="ECO:0000256" key="12">
    <source>
        <dbReference type="PIRSR" id="PIRSR006621-1"/>
    </source>
</evidence>
<evidence type="ECO:0000256" key="5">
    <source>
        <dbReference type="ARBA" id="ARBA00022694"/>
    </source>
</evidence>
<dbReference type="InterPro" id="IPR001269">
    <property type="entry name" value="DUS_fam"/>
</dbReference>
<evidence type="ECO:0000256" key="2">
    <source>
        <dbReference type="ARBA" id="ARBA00022555"/>
    </source>
</evidence>
<comment type="cofactor">
    <cofactor evidence="1 10 11 13">
        <name>FMN</name>
        <dbReference type="ChEBI" id="CHEBI:58210"/>
    </cofactor>
</comment>
<evidence type="ECO:0000313" key="16">
    <source>
        <dbReference type="Proteomes" id="UP000653472"/>
    </source>
</evidence>
<sequence>MSTNSVIPEPSSPWRFCVAPMIDWTDRHCRYFMRQLSAHVRLYTEMITTGAILHGDRDRHLRFDAAEHPVALQLGGSDPAALAACAEIGQQYGYDEINLNCGCPSDRVQGGGFGACLMREPALVADAVRAMRGATSLPVTVKHRIGIDDSDEYDFMRRFVDTVANAGCEVFIVHARKAWLQGLSPKENREIPPLRYEAVQRLKQEFPQLSIVINGGLRSHEVCAEQLQHLDGVMVGREAYENPYFLAEVDARLFGTTTPAMTRDAVLERMTQYAAHQLEHGVAVKHITRHILGLYRGQPGGRAFRRLLSERASRPDSDADLLRAAREAMDALPSAAAA</sequence>
<gene>
    <name evidence="10 15" type="primary">dusA</name>
    <name evidence="15" type="ORF">G7Y82_18370</name>
</gene>
<keyword evidence="3 10" id="KW-0285">Flavoprotein</keyword>
<dbReference type="InterPro" id="IPR018517">
    <property type="entry name" value="tRNA_hU_synthase_CS"/>
</dbReference>
<evidence type="ECO:0000256" key="4">
    <source>
        <dbReference type="ARBA" id="ARBA00022643"/>
    </source>
</evidence>
<dbReference type="Gene3D" id="1.20.120.1460">
    <property type="match status" value="1"/>
</dbReference>
<dbReference type="CDD" id="cd02801">
    <property type="entry name" value="DUS_like_FMN"/>
    <property type="match status" value="1"/>
</dbReference>
<dbReference type="GO" id="GO:0000049">
    <property type="term" value="F:tRNA binding"/>
    <property type="evidence" value="ECO:0007669"/>
    <property type="project" value="UniProtKB-UniRule"/>
</dbReference>
<feature type="site" description="Interacts with tRNA" evidence="10">
    <location>
        <position position="100"/>
    </location>
</feature>
<keyword evidence="16" id="KW-1185">Reference proteome</keyword>
<dbReference type="RefSeq" id="WP_168149607.1">
    <property type="nucleotide sequence ID" value="NZ_JAAVXB010000013.1"/>
</dbReference>
<comment type="similarity">
    <text evidence="11">Belongs to the dus family.</text>
</comment>
<dbReference type="EMBL" id="JAAVXB010000013">
    <property type="protein sequence ID" value="NKF24282.1"/>
    <property type="molecule type" value="Genomic_DNA"/>
</dbReference>
<reference evidence="15" key="1">
    <citation type="submission" date="2020-03" db="EMBL/GenBank/DDBJ databases">
        <title>Solimonas marina sp. nov., isolated from deep seawater of the Pacific Ocean.</title>
        <authorList>
            <person name="Liu X."/>
            <person name="Lai Q."/>
            <person name="Sun F."/>
            <person name="Gai Y."/>
            <person name="Li G."/>
            <person name="Shao Z."/>
        </authorList>
    </citation>
    <scope>NUCLEOTIDE SEQUENCE</scope>
    <source>
        <strain evidence="15">C16B3</strain>
    </source>
</reference>
<dbReference type="NCBIfam" id="NF008774">
    <property type="entry name" value="PRK11815.1"/>
    <property type="match status" value="1"/>
</dbReference>
<feature type="active site" description="Proton donor" evidence="10 12">
    <location>
        <position position="103"/>
    </location>
</feature>
<dbReference type="EC" id="1.3.1.91" evidence="10"/>
<keyword evidence="13" id="KW-0547">Nucleotide-binding</keyword>
<feature type="site" description="Interacts with tRNA; defines subfamily-specific binding signature" evidence="10">
    <location>
        <position position="186"/>
    </location>
</feature>
<name>A0A969WC87_9GAMM</name>
<dbReference type="GO" id="GO:0010181">
    <property type="term" value="F:FMN binding"/>
    <property type="evidence" value="ECO:0007669"/>
    <property type="project" value="UniProtKB-UniRule"/>
</dbReference>
<feature type="domain" description="DUS-like FMN-binding" evidence="14">
    <location>
        <begin position="18"/>
        <end position="322"/>
    </location>
</feature>
<keyword evidence="5 10" id="KW-0819">tRNA processing</keyword>
<dbReference type="SUPFAM" id="SSF51395">
    <property type="entry name" value="FMN-linked oxidoreductases"/>
    <property type="match status" value="1"/>
</dbReference>
<comment type="caution">
    <text evidence="15">The sequence shown here is derived from an EMBL/GenBank/DDBJ whole genome shotgun (WGS) entry which is preliminary data.</text>
</comment>
<evidence type="ECO:0000256" key="9">
    <source>
        <dbReference type="ARBA" id="ARBA00058013"/>
    </source>
</evidence>
<comment type="catalytic activity">
    <reaction evidence="10">
        <text>5,6-dihydrouridine(20a) in tRNA + NADP(+) = uridine(20a) in tRNA + NADPH + H(+)</text>
        <dbReference type="Rhea" id="RHEA:53344"/>
        <dbReference type="Rhea" id="RHEA-COMP:13535"/>
        <dbReference type="Rhea" id="RHEA-COMP:13536"/>
        <dbReference type="ChEBI" id="CHEBI:15378"/>
        <dbReference type="ChEBI" id="CHEBI:57783"/>
        <dbReference type="ChEBI" id="CHEBI:58349"/>
        <dbReference type="ChEBI" id="CHEBI:65315"/>
        <dbReference type="ChEBI" id="CHEBI:74443"/>
    </reaction>
</comment>
<feature type="binding site" evidence="10 13">
    <location>
        <position position="73"/>
    </location>
    <ligand>
        <name>FMN</name>
        <dbReference type="ChEBI" id="CHEBI:58210"/>
    </ligand>
</feature>
<keyword evidence="7 10" id="KW-0694">RNA-binding</keyword>
<keyword evidence="2 10" id="KW-0820">tRNA-binding</keyword>
<dbReference type="GO" id="GO:0102264">
    <property type="term" value="F:tRNA-dihydrouridine20 synthase activity"/>
    <property type="evidence" value="ECO:0007669"/>
    <property type="project" value="UniProtKB-EC"/>
</dbReference>
<dbReference type="PANTHER" id="PTHR42907">
    <property type="entry name" value="FMN-LINKED OXIDOREDUCTASES SUPERFAMILY PROTEIN"/>
    <property type="match status" value="1"/>
</dbReference>
<comment type="catalytic activity">
    <reaction evidence="10">
        <text>5,6-dihydrouridine(20) in tRNA + NADP(+) = uridine(20) in tRNA + NADPH + H(+)</text>
        <dbReference type="Rhea" id="RHEA:53336"/>
        <dbReference type="Rhea" id="RHEA-COMP:13533"/>
        <dbReference type="Rhea" id="RHEA-COMP:13534"/>
        <dbReference type="ChEBI" id="CHEBI:15378"/>
        <dbReference type="ChEBI" id="CHEBI:57783"/>
        <dbReference type="ChEBI" id="CHEBI:58349"/>
        <dbReference type="ChEBI" id="CHEBI:65315"/>
        <dbReference type="ChEBI" id="CHEBI:74443"/>
        <dbReference type="EC" id="1.3.1.91"/>
    </reaction>
</comment>
<protein>
    <recommendedName>
        <fullName evidence="10">tRNA-dihydrouridine(20/20a) synthase</fullName>
        <ecNumber evidence="10">1.3.1.91</ecNumber>
    </recommendedName>
    <alternativeName>
        <fullName evidence="10">U20-specific dihydrouridine synthase</fullName>
        <shortName evidence="10">U20-specific Dus</shortName>
    </alternativeName>
    <alternativeName>
        <fullName evidence="10">tRNA-dihydrouridine synthase A</fullName>
    </alternativeName>
</protein>
<proteinExistence type="inferred from homology"/>
<organism evidence="15 16">
    <name type="scientific">Solimonas marina</name>
    <dbReference type="NCBI Taxonomy" id="2714601"/>
    <lineage>
        <taxon>Bacteria</taxon>
        <taxon>Pseudomonadati</taxon>
        <taxon>Pseudomonadota</taxon>
        <taxon>Gammaproteobacteria</taxon>
        <taxon>Nevskiales</taxon>
        <taxon>Nevskiaceae</taxon>
        <taxon>Solimonas</taxon>
    </lineage>
</organism>
<dbReference type="FunFam" id="3.20.20.70:FF:000083">
    <property type="entry name" value="tRNA-dihydrouridine(20/20a) synthase"/>
    <property type="match status" value="1"/>
</dbReference>
<evidence type="ECO:0000256" key="6">
    <source>
        <dbReference type="ARBA" id="ARBA00022857"/>
    </source>
</evidence>
<evidence type="ECO:0000256" key="11">
    <source>
        <dbReference type="PIRNR" id="PIRNR006621"/>
    </source>
</evidence>
<comment type="function">
    <text evidence="9 10">Catalyzes the synthesis of 5,6-dihydrouridine (D), a modified base found in the D-loop of most tRNAs, via the reduction of the C5-C6 double bond in target uridines. Specifically modifies U20 and U20a in tRNAs.</text>
</comment>
<dbReference type="PROSITE" id="PS01136">
    <property type="entry name" value="UPF0034"/>
    <property type="match status" value="1"/>
</dbReference>
<dbReference type="GO" id="GO:0050660">
    <property type="term" value="F:flavin adenine dinucleotide binding"/>
    <property type="evidence" value="ECO:0007669"/>
    <property type="project" value="InterPro"/>
</dbReference>
<dbReference type="HAMAP" id="MF_02041">
    <property type="entry name" value="DusA_subfam"/>
    <property type="match status" value="1"/>
</dbReference>
<dbReference type="PANTHER" id="PTHR42907:SF1">
    <property type="entry name" value="FMN-LINKED OXIDOREDUCTASES SUPERFAMILY PROTEIN"/>
    <property type="match status" value="1"/>
</dbReference>
<dbReference type="Proteomes" id="UP000653472">
    <property type="component" value="Unassembled WGS sequence"/>
</dbReference>
<dbReference type="Gene3D" id="3.20.20.70">
    <property type="entry name" value="Aldolase class I"/>
    <property type="match status" value="1"/>
</dbReference>
<dbReference type="PIRSF" id="PIRSF006621">
    <property type="entry name" value="Dus"/>
    <property type="match status" value="1"/>
</dbReference>
<feature type="site" description="Interacts with tRNA" evidence="10">
    <location>
        <position position="189"/>
    </location>
</feature>
<feature type="binding site" evidence="10 13">
    <location>
        <begin position="214"/>
        <end position="216"/>
    </location>
    <ligand>
        <name>FMN</name>
        <dbReference type="ChEBI" id="CHEBI:58210"/>
    </ligand>
</feature>
<feature type="binding site" evidence="10 13">
    <location>
        <position position="174"/>
    </location>
    <ligand>
        <name>FMN</name>
        <dbReference type="ChEBI" id="CHEBI:58210"/>
    </ligand>
</feature>